<feature type="binding site" evidence="6">
    <location>
        <position position="133"/>
    </location>
    <ligand>
        <name>substrate</name>
    </ligand>
</feature>
<dbReference type="GO" id="GO:0051287">
    <property type="term" value="F:NAD binding"/>
    <property type="evidence" value="ECO:0007669"/>
    <property type="project" value="UniProtKB-UniRule"/>
</dbReference>
<proteinExistence type="inferred from homology"/>
<comment type="catalytic activity">
    <reaction evidence="4 9">
        <text>sn-glycerol 3-phosphate + NAD(+) = dihydroxyacetone phosphate + NADH + H(+)</text>
        <dbReference type="Rhea" id="RHEA:11092"/>
        <dbReference type="ChEBI" id="CHEBI:15378"/>
        <dbReference type="ChEBI" id="CHEBI:57540"/>
        <dbReference type="ChEBI" id="CHEBI:57597"/>
        <dbReference type="ChEBI" id="CHEBI:57642"/>
        <dbReference type="ChEBI" id="CHEBI:57945"/>
        <dbReference type="EC" id="1.1.1.8"/>
    </reaction>
</comment>
<reference evidence="14" key="1">
    <citation type="submission" date="2016-04" db="UniProtKB">
        <authorList>
            <consortium name="WormBaseParasite"/>
        </authorList>
    </citation>
    <scope>IDENTIFICATION</scope>
</reference>
<dbReference type="PROSITE" id="PS00957">
    <property type="entry name" value="NAD_G3PDH"/>
    <property type="match status" value="1"/>
</dbReference>
<dbReference type="Gene3D" id="1.10.1040.10">
    <property type="entry name" value="N-(1-d-carboxylethyl)-l-norvaline Dehydrogenase, domain 2"/>
    <property type="match status" value="1"/>
</dbReference>
<evidence type="ECO:0000259" key="11">
    <source>
        <dbReference type="Pfam" id="PF07479"/>
    </source>
</evidence>
<dbReference type="InterPro" id="IPR006109">
    <property type="entry name" value="G3P_DH_NAD-dep_C"/>
</dbReference>
<dbReference type="WBParaSite" id="TASK_0000395401-mRNA-1">
    <property type="protein sequence ID" value="TASK_0000395401-mRNA-1"/>
    <property type="gene ID" value="TASK_0000395401"/>
</dbReference>
<dbReference type="AlphaFoldDB" id="A0A158R7J1"/>
<reference evidence="12 13" key="2">
    <citation type="submission" date="2018-11" db="EMBL/GenBank/DDBJ databases">
        <authorList>
            <consortium name="Pathogen Informatics"/>
        </authorList>
    </citation>
    <scope>NUCLEOTIDE SEQUENCE [LARGE SCALE GENOMIC DNA]</scope>
</reference>
<evidence type="ECO:0000256" key="1">
    <source>
        <dbReference type="ARBA" id="ARBA00011009"/>
    </source>
</evidence>
<evidence type="ECO:0000256" key="6">
    <source>
        <dbReference type="PIRSR" id="PIRSR000114-2"/>
    </source>
</evidence>
<comment type="similarity">
    <text evidence="1 8">Belongs to the NAD-dependent glycerol-3-phosphate dehydrogenase family.</text>
</comment>
<dbReference type="OrthoDB" id="10263760at2759"/>
<feature type="binding site" evidence="6">
    <location>
        <begin position="308"/>
        <end position="309"/>
    </location>
    <ligand>
        <name>substrate</name>
    </ligand>
</feature>
<dbReference type="PRINTS" id="PR00077">
    <property type="entry name" value="GPDHDRGNASE"/>
</dbReference>
<feature type="domain" description="Glycerol-3-phosphate dehydrogenase NAD-dependent C-terminal" evidence="11">
    <location>
        <begin position="207"/>
        <end position="378"/>
    </location>
</feature>
<evidence type="ECO:0000259" key="10">
    <source>
        <dbReference type="Pfam" id="PF01210"/>
    </source>
</evidence>
<dbReference type="STRING" id="60517.A0A158R7J1"/>
<dbReference type="NCBIfam" id="TIGR03376">
    <property type="entry name" value="glycerol3P_DH"/>
    <property type="match status" value="1"/>
</dbReference>
<evidence type="ECO:0000313" key="13">
    <source>
        <dbReference type="Proteomes" id="UP000282613"/>
    </source>
</evidence>
<evidence type="ECO:0000256" key="3">
    <source>
        <dbReference type="ARBA" id="ARBA00023027"/>
    </source>
</evidence>
<dbReference type="GO" id="GO:0042803">
    <property type="term" value="F:protein homodimerization activity"/>
    <property type="evidence" value="ECO:0007669"/>
    <property type="project" value="InterPro"/>
</dbReference>
<dbReference type="GO" id="GO:0141152">
    <property type="term" value="F:glycerol-3-phosphate dehydrogenase (NAD+) activity"/>
    <property type="evidence" value="ECO:0007669"/>
    <property type="project" value="UniProtKB-UniRule"/>
</dbReference>
<dbReference type="GO" id="GO:0005829">
    <property type="term" value="C:cytosol"/>
    <property type="evidence" value="ECO:0007669"/>
    <property type="project" value="TreeGrafter"/>
</dbReference>
<evidence type="ECO:0000256" key="9">
    <source>
        <dbReference type="RuleBase" id="RU361243"/>
    </source>
</evidence>
<dbReference type="InterPro" id="IPR011128">
    <property type="entry name" value="G3P_DH_NAD-dep_N"/>
</dbReference>
<feature type="binding site" evidence="7">
    <location>
        <position position="110"/>
    </location>
    <ligand>
        <name>NAD(+)</name>
        <dbReference type="ChEBI" id="CHEBI:57540"/>
    </ligand>
</feature>
<dbReference type="GO" id="GO:0005975">
    <property type="term" value="P:carbohydrate metabolic process"/>
    <property type="evidence" value="ECO:0007669"/>
    <property type="project" value="InterPro"/>
</dbReference>
<dbReference type="InterPro" id="IPR013328">
    <property type="entry name" value="6PGD_dom2"/>
</dbReference>
<dbReference type="SUPFAM" id="SSF51735">
    <property type="entry name" value="NAD(P)-binding Rossmann-fold domains"/>
    <property type="match status" value="1"/>
</dbReference>
<evidence type="ECO:0000313" key="14">
    <source>
        <dbReference type="WBParaSite" id="TASK_0000395401-mRNA-1"/>
    </source>
</evidence>
<dbReference type="EC" id="1.1.1.8" evidence="9"/>
<keyword evidence="13" id="KW-1185">Reference proteome</keyword>
<name>A0A158R7J1_TAEAS</name>
<feature type="binding site" evidence="7">
    <location>
        <position position="337"/>
    </location>
    <ligand>
        <name>NAD(+)</name>
        <dbReference type="ChEBI" id="CHEBI:57540"/>
    </ligand>
</feature>
<evidence type="ECO:0000256" key="8">
    <source>
        <dbReference type="RuleBase" id="RU000437"/>
    </source>
</evidence>
<keyword evidence="2 8" id="KW-0560">Oxidoreductase</keyword>
<dbReference type="InterPro" id="IPR006168">
    <property type="entry name" value="G3P_DH_NAD-dep"/>
</dbReference>
<dbReference type="FunFam" id="1.10.1040.10:FF:000004">
    <property type="entry name" value="Glycerol-3-phosphate dehydrogenase [NAD(+)]"/>
    <property type="match status" value="1"/>
</dbReference>
<dbReference type="EMBL" id="UYRS01018321">
    <property type="protein sequence ID" value="VDK32633.1"/>
    <property type="molecule type" value="Genomic_DNA"/>
</dbReference>
<dbReference type="Pfam" id="PF07479">
    <property type="entry name" value="NAD_Gly3P_dh_C"/>
    <property type="match status" value="1"/>
</dbReference>
<evidence type="ECO:0000256" key="5">
    <source>
        <dbReference type="PIRSR" id="PIRSR000114-1"/>
    </source>
</evidence>
<dbReference type="InterPro" id="IPR017751">
    <property type="entry name" value="G3P_DH_NAD-dep_euk"/>
</dbReference>
<dbReference type="Gene3D" id="3.40.50.720">
    <property type="entry name" value="NAD(P)-binding Rossmann-like Domain"/>
    <property type="match status" value="1"/>
</dbReference>
<evidence type="ECO:0000256" key="4">
    <source>
        <dbReference type="ARBA" id="ARBA00048683"/>
    </source>
</evidence>
<feature type="binding site" evidence="7">
    <location>
        <position position="308"/>
    </location>
    <ligand>
        <name>NAD(+)</name>
        <dbReference type="ChEBI" id="CHEBI:57540"/>
    </ligand>
</feature>
<dbReference type="PANTHER" id="PTHR11728">
    <property type="entry name" value="GLYCEROL-3-PHOSPHATE DEHYDROGENASE"/>
    <property type="match status" value="1"/>
</dbReference>
<dbReference type="GO" id="GO:0046168">
    <property type="term" value="P:glycerol-3-phosphate catabolic process"/>
    <property type="evidence" value="ECO:0007669"/>
    <property type="project" value="UniProtKB-UniRule"/>
</dbReference>
<dbReference type="Pfam" id="PF01210">
    <property type="entry name" value="NAD_Gly3P_dh_N"/>
    <property type="match status" value="1"/>
</dbReference>
<evidence type="ECO:0000313" key="12">
    <source>
        <dbReference type="EMBL" id="VDK32633.1"/>
    </source>
</evidence>
<dbReference type="Proteomes" id="UP000282613">
    <property type="component" value="Unassembled WGS sequence"/>
</dbReference>
<feature type="binding site" evidence="7">
    <location>
        <begin position="11"/>
        <end position="16"/>
    </location>
    <ligand>
        <name>NAD(+)</name>
        <dbReference type="ChEBI" id="CHEBI:57540"/>
    </ligand>
</feature>
<organism evidence="14">
    <name type="scientific">Taenia asiatica</name>
    <name type="common">Asian tapeworm</name>
    <dbReference type="NCBI Taxonomy" id="60517"/>
    <lineage>
        <taxon>Eukaryota</taxon>
        <taxon>Metazoa</taxon>
        <taxon>Spiralia</taxon>
        <taxon>Lophotrochozoa</taxon>
        <taxon>Platyhelminthes</taxon>
        <taxon>Cestoda</taxon>
        <taxon>Eucestoda</taxon>
        <taxon>Cyclophyllidea</taxon>
        <taxon>Taeniidae</taxon>
        <taxon>Taenia</taxon>
    </lineage>
</organism>
<accession>A0A158R7J1</accession>
<evidence type="ECO:0000256" key="7">
    <source>
        <dbReference type="PIRSR" id="PIRSR000114-3"/>
    </source>
</evidence>
<feature type="binding site" evidence="7">
    <location>
        <position position="167"/>
    </location>
    <ligand>
        <name>NAD(+)</name>
        <dbReference type="ChEBI" id="CHEBI:57540"/>
    </ligand>
</feature>
<dbReference type="PIRSF" id="PIRSF000114">
    <property type="entry name" value="Glycerol-3-P_dh"/>
    <property type="match status" value="1"/>
</dbReference>
<gene>
    <name evidence="12" type="ORF">TASK_LOCUS3955</name>
</gene>
<feature type="domain" description="Glycerol-3-phosphate dehydrogenase NAD-dependent N-terminal" evidence="10">
    <location>
        <begin position="7"/>
        <end position="185"/>
    </location>
</feature>
<protein>
    <recommendedName>
        <fullName evidence="9">Glycerol-3-phosphate dehydrogenase [NAD(+)]</fullName>
        <ecNumber evidence="9">1.1.1.8</ecNumber>
    </recommendedName>
</protein>
<dbReference type="InterPro" id="IPR008927">
    <property type="entry name" value="6-PGluconate_DH-like_C_sf"/>
</dbReference>
<dbReference type="PANTHER" id="PTHR11728:SF8">
    <property type="entry name" value="GLYCEROL-3-PHOSPHATE DEHYDROGENASE [NAD(+)]-RELATED"/>
    <property type="match status" value="1"/>
</dbReference>
<evidence type="ECO:0000256" key="2">
    <source>
        <dbReference type="ARBA" id="ARBA00023002"/>
    </source>
</evidence>
<sequence length="397" mass="43995">MASKRCVSIIGSGNWGSTIAKIIGLNVLQMESFEDKVGIWRIKYFHMKVRMWVFEEIINGQKLTELINKEHENVKYLPGVRIPPNVVALPDLESCCHGADVLIFVLPHQFLKKTCQTLKPHLKPGCYGCSLIKGLNKVPGVGVSLLTDLIRDTLNIPCAVMMGANLALEVAKEKFCEATVGSLDPSQGLELKELFETPYFRISVISDEIGAELCGALKNIVAIGAGLGEGLGYGENTKAAIIRLGFMEMKRFIFQFFSKRCKYHDFLIFGRSLHPLSKIPVALCSPQESTFLESCGVADLITTCYGGRNRKIGFALATTDKSVVDLETELLGGQSAQGVLTAADVFEMLHGRGLEAEFPIFTMVHRICQRQEKANHFIECIKHHPAHKCAYHCFEKN</sequence>
<dbReference type="SUPFAM" id="SSF48179">
    <property type="entry name" value="6-phosphogluconate dehydrogenase C-terminal domain-like"/>
    <property type="match status" value="1"/>
</dbReference>
<feature type="active site" description="Proton acceptor" evidence="5">
    <location>
        <position position="218"/>
    </location>
</feature>
<dbReference type="InterPro" id="IPR036291">
    <property type="entry name" value="NAD(P)-bd_dom_sf"/>
</dbReference>
<keyword evidence="3 7" id="KW-0520">NAD</keyword>
<feature type="binding site" evidence="7">
    <location>
        <position position="54"/>
    </location>
    <ligand>
        <name>NAD(+)</name>
        <dbReference type="ChEBI" id="CHEBI:57540"/>
    </ligand>
</feature>